<sequence length="67" mass="7853">MRRWASLMAMRRTILDRPADQILMVGIRGLFWGVTSLARYRITAIMAKASMTRETWRCQPCHDRVSL</sequence>
<reference evidence="1 2" key="1">
    <citation type="journal article" date="2011" name="J. Biotechnol.">
        <title>The complete genome sequence of the dominant Sinorhizobium meliloti field isolate SM11 extends the S. meliloti pan-genome.</title>
        <authorList>
            <person name="Schneiker-Bekel S."/>
            <person name="Wibberg D."/>
            <person name="Bekel T."/>
            <person name="Blom J."/>
            <person name="Linke B."/>
            <person name="Neuweger H."/>
            <person name="Stiens M."/>
            <person name="Vorholter F.J."/>
            <person name="Weidner S."/>
            <person name="Goesmann A."/>
            <person name="Puhler A."/>
            <person name="Schluter A."/>
        </authorList>
    </citation>
    <scope>NUCLEOTIDE SEQUENCE [LARGE SCALE GENOMIC DNA]</scope>
    <source>
        <strain evidence="1 2">SM11</strain>
        <plasmid evidence="2">pSmeSM11c</plasmid>
    </source>
</reference>
<keyword evidence="1" id="KW-0614">Plasmid</keyword>
<geneLocation type="plasmid" evidence="1 2">
    <name>pSmeSM11c</name>
</geneLocation>
<dbReference type="Proteomes" id="UP000009045">
    <property type="component" value="Plasmid pSmeSM11c"/>
</dbReference>
<protein>
    <submittedName>
        <fullName evidence="1">Uncharacterized protein</fullName>
    </submittedName>
</protein>
<dbReference type="EMBL" id="CP001831">
    <property type="protein sequence ID" value="AEH82414.1"/>
    <property type="molecule type" value="Genomic_DNA"/>
</dbReference>
<organism evidence="1 2">
    <name type="scientific">Sinorhizobium meliloti (strain SM11)</name>
    <dbReference type="NCBI Taxonomy" id="707241"/>
    <lineage>
        <taxon>Bacteria</taxon>
        <taxon>Pseudomonadati</taxon>
        <taxon>Pseudomonadota</taxon>
        <taxon>Alphaproteobacteria</taxon>
        <taxon>Hyphomicrobiales</taxon>
        <taxon>Rhizobiaceae</taxon>
        <taxon>Sinorhizobium/Ensifer group</taxon>
        <taxon>Sinorhizobium</taxon>
    </lineage>
</organism>
<dbReference type="KEGG" id="smx:SM11_pC1341"/>
<gene>
    <name evidence="1" type="ordered locus">SM11_pC1341</name>
</gene>
<name>F7XB15_SINMM</name>
<accession>F7XB15</accession>
<dbReference type="HOGENOM" id="CLU_2810134_0_0_5"/>
<proteinExistence type="predicted"/>
<evidence type="ECO:0000313" key="1">
    <source>
        <dbReference type="EMBL" id="AEH82414.1"/>
    </source>
</evidence>
<evidence type="ECO:0000313" key="2">
    <source>
        <dbReference type="Proteomes" id="UP000009045"/>
    </source>
</evidence>
<dbReference type="AlphaFoldDB" id="F7XB15"/>